<dbReference type="GO" id="GO:0008768">
    <property type="term" value="F:UDP-sugar diphosphatase activity"/>
    <property type="evidence" value="ECO:0007669"/>
    <property type="project" value="TreeGrafter"/>
</dbReference>
<evidence type="ECO:0000256" key="1">
    <source>
        <dbReference type="SAM" id="SignalP"/>
    </source>
</evidence>
<dbReference type="SUPFAM" id="SSF56300">
    <property type="entry name" value="Metallo-dependent phosphatases"/>
    <property type="match status" value="1"/>
</dbReference>
<keyword evidence="1" id="KW-0732">Signal</keyword>
<dbReference type="RefSeq" id="WP_106537763.1">
    <property type="nucleotide sequence ID" value="NZ_PYGE01000009.1"/>
</dbReference>
<accession>A0A2P8E018</accession>
<dbReference type="InterPro" id="IPR006179">
    <property type="entry name" value="5_nucleotidase/apyrase"/>
</dbReference>
<evidence type="ECO:0000313" key="3">
    <source>
        <dbReference type="EMBL" id="PSL02757.1"/>
    </source>
</evidence>
<evidence type="ECO:0000313" key="4">
    <source>
        <dbReference type="Proteomes" id="UP000243528"/>
    </source>
</evidence>
<feature type="domain" description="5'-Nucleotidase C-terminal" evidence="2">
    <location>
        <begin position="388"/>
        <end position="559"/>
    </location>
</feature>
<dbReference type="GO" id="GO:0008253">
    <property type="term" value="F:5'-nucleotidase activity"/>
    <property type="evidence" value="ECO:0007669"/>
    <property type="project" value="TreeGrafter"/>
</dbReference>
<dbReference type="InterPro" id="IPR006146">
    <property type="entry name" value="5'-Nucleotdase_CS"/>
</dbReference>
<dbReference type="InterPro" id="IPR036907">
    <property type="entry name" value="5'-Nucleotdase_C_sf"/>
</dbReference>
<proteinExistence type="predicted"/>
<dbReference type="OrthoDB" id="1016457at2"/>
<feature type="chain" id="PRO_5015140757" evidence="1">
    <location>
        <begin position="30"/>
        <end position="600"/>
    </location>
</feature>
<dbReference type="InterPro" id="IPR029052">
    <property type="entry name" value="Metallo-depent_PP-like"/>
</dbReference>
<dbReference type="EMBL" id="PYGE01000009">
    <property type="protein sequence ID" value="PSL02757.1"/>
    <property type="molecule type" value="Genomic_DNA"/>
</dbReference>
<dbReference type="PANTHER" id="PTHR11575">
    <property type="entry name" value="5'-NUCLEOTIDASE-RELATED"/>
    <property type="match status" value="1"/>
</dbReference>
<sequence length="600" mass="63702">METNRKRLGATLTLTGLAAAGLIAAPANAAPEEGPVDVQLLAITDFHGALHEAKQARSGTVTDADGNVIWVGGAANLAAHVDRLEAGQENSILYSTGDNFAGWPTETTIHRDEPTIELMNMMGLDVTGVGNHELDYSVDFIKDHMAKGKCFGTVGLDSCFTDSTGELFEGAEFPFYTGNVVTADKEKPILPGVHVEKVRSDGGRVHSVGFISLTISPNRPGLPLSYHPELEALNIAETANRFAEQLSGRGVEAVILNLHDGPPRLPNKPGYNECGQAGDLVGDINANLSAEIDAVSMGHRHFSFNCIVDDPEGDPRPIFMASSFGRIVNEINMQLDPMTGEVLRETLTSENHAVTRDIEDDAEVAAMVEYWVGKVPETLSTPVAEIREDVTKERDASGESALGNLIADSYLADANAKAEKDGYADLAVAGTQSGQGYGADLTYEADDAAGDRDGLITYGDARAANRADDGIVTVALTGAQLTNVLEQQWSAAADGAVRFEPLAVSDNVHYAYDDSQPIGSKVVPGSLTLDGEPILSDETYRVAATVPMAYGRRGHPAFADYADPERHGRARAAFRNYLPTVPGGVVAPATDRVDLISAGE</sequence>
<gene>
    <name evidence="3" type="ORF">CLV30_10964</name>
</gene>
<organism evidence="3 4">
    <name type="scientific">Haloactinopolyspora alba</name>
    <dbReference type="NCBI Taxonomy" id="648780"/>
    <lineage>
        <taxon>Bacteria</taxon>
        <taxon>Bacillati</taxon>
        <taxon>Actinomycetota</taxon>
        <taxon>Actinomycetes</taxon>
        <taxon>Jiangellales</taxon>
        <taxon>Jiangellaceae</taxon>
        <taxon>Haloactinopolyspora</taxon>
    </lineage>
</organism>
<dbReference type="GO" id="GO:0009166">
    <property type="term" value="P:nucleotide catabolic process"/>
    <property type="evidence" value="ECO:0007669"/>
    <property type="project" value="InterPro"/>
</dbReference>
<dbReference type="GO" id="GO:0030288">
    <property type="term" value="C:outer membrane-bounded periplasmic space"/>
    <property type="evidence" value="ECO:0007669"/>
    <property type="project" value="TreeGrafter"/>
</dbReference>
<dbReference type="PANTHER" id="PTHR11575:SF24">
    <property type="entry name" value="5'-NUCLEOTIDASE"/>
    <property type="match status" value="1"/>
</dbReference>
<feature type="signal peptide" evidence="1">
    <location>
        <begin position="1"/>
        <end position="29"/>
    </location>
</feature>
<dbReference type="Proteomes" id="UP000243528">
    <property type="component" value="Unassembled WGS sequence"/>
</dbReference>
<protein>
    <submittedName>
        <fullName evidence="3">5'-nucleotidase</fullName>
    </submittedName>
</protein>
<comment type="caution">
    <text evidence="3">The sequence shown here is derived from an EMBL/GenBank/DDBJ whole genome shotgun (WGS) entry which is preliminary data.</text>
</comment>
<evidence type="ECO:0000259" key="2">
    <source>
        <dbReference type="Pfam" id="PF02872"/>
    </source>
</evidence>
<dbReference type="GO" id="GO:0000166">
    <property type="term" value="F:nucleotide binding"/>
    <property type="evidence" value="ECO:0007669"/>
    <property type="project" value="InterPro"/>
</dbReference>
<dbReference type="InterPro" id="IPR008334">
    <property type="entry name" value="5'-Nucleotdase_C"/>
</dbReference>
<keyword evidence="4" id="KW-1185">Reference proteome</keyword>
<dbReference type="Gene3D" id="3.60.21.10">
    <property type="match status" value="1"/>
</dbReference>
<dbReference type="AlphaFoldDB" id="A0A2P8E018"/>
<dbReference type="PROSITE" id="PS00785">
    <property type="entry name" value="5_NUCLEOTIDASE_1"/>
    <property type="match status" value="1"/>
</dbReference>
<dbReference type="GO" id="GO:0046872">
    <property type="term" value="F:metal ion binding"/>
    <property type="evidence" value="ECO:0007669"/>
    <property type="project" value="InterPro"/>
</dbReference>
<dbReference type="Pfam" id="PF02872">
    <property type="entry name" value="5_nucleotid_C"/>
    <property type="match status" value="1"/>
</dbReference>
<dbReference type="SUPFAM" id="SSF55816">
    <property type="entry name" value="5'-nucleotidase (syn. UDP-sugar hydrolase), C-terminal domain"/>
    <property type="match status" value="1"/>
</dbReference>
<dbReference type="Gene3D" id="3.90.780.10">
    <property type="entry name" value="5'-Nucleotidase, C-terminal domain"/>
    <property type="match status" value="1"/>
</dbReference>
<name>A0A2P8E018_9ACTN</name>
<reference evidence="3 4" key="1">
    <citation type="submission" date="2018-03" db="EMBL/GenBank/DDBJ databases">
        <title>Genomic Encyclopedia of Archaeal and Bacterial Type Strains, Phase II (KMG-II): from individual species to whole genera.</title>
        <authorList>
            <person name="Goeker M."/>
        </authorList>
    </citation>
    <scope>NUCLEOTIDE SEQUENCE [LARGE SCALE GENOMIC DNA]</scope>
    <source>
        <strain evidence="3 4">DSM 45211</strain>
    </source>
</reference>